<dbReference type="SUPFAM" id="SSF55729">
    <property type="entry name" value="Acyl-CoA N-acyltransferases (Nat)"/>
    <property type="match status" value="1"/>
</dbReference>
<dbReference type="AlphaFoldDB" id="A0A292PNG0"/>
<protein>
    <submittedName>
        <fullName evidence="1">Uncharacterized protein</fullName>
    </submittedName>
</protein>
<keyword evidence="2" id="KW-1185">Reference proteome</keyword>
<organism evidence="1 2">
    <name type="scientific">Tuber aestivum</name>
    <name type="common">summer truffle</name>
    <dbReference type="NCBI Taxonomy" id="59557"/>
    <lineage>
        <taxon>Eukaryota</taxon>
        <taxon>Fungi</taxon>
        <taxon>Dikarya</taxon>
        <taxon>Ascomycota</taxon>
        <taxon>Pezizomycotina</taxon>
        <taxon>Pezizomycetes</taxon>
        <taxon>Pezizales</taxon>
        <taxon>Tuberaceae</taxon>
        <taxon>Tuber</taxon>
    </lineage>
</organism>
<dbReference type="Proteomes" id="UP001412239">
    <property type="component" value="Unassembled WGS sequence"/>
</dbReference>
<proteinExistence type="predicted"/>
<gene>
    <name evidence="1" type="ORF">GSTUAT00007893001</name>
</gene>
<sequence length="317" mass="35715">MFPVTIGGCDSPPTMPEGYELHSSDTVLQLVGIMASPDHPLEKCWPSFISEPLTHHDLLYRVPYFSKYQFVVTHNGSPVAYANAVPFHWPELEEHGPQEHGSEGWKAVSETLPDGGWNWAWRSAMSIHFSNNPTTDFPEAEIYAGRKDLVGKQSNTICTLGITIDPAHRKRGIADALLQNYKDLTRVCGYDAMIVPVRPTRKAEFLDVKMEDYASWVKSTSAGADDEPFDPWVRTHVRLGGRVIKVCPESMHVEAGIDTWERWAGVRFAPEEALRGKDENGRAYWDISVPGALAHVRYFPDADRGVYTEPNVWIRHI</sequence>
<accession>A0A292PNG0</accession>
<reference evidence="1" key="1">
    <citation type="submission" date="2015-10" db="EMBL/GenBank/DDBJ databases">
        <authorList>
            <person name="Regsiter A."/>
            <person name="william w."/>
        </authorList>
    </citation>
    <scope>NUCLEOTIDE SEQUENCE</scope>
    <source>
        <strain evidence="1">Montdore</strain>
    </source>
</reference>
<evidence type="ECO:0000313" key="1">
    <source>
        <dbReference type="EMBL" id="CUS08023.1"/>
    </source>
</evidence>
<dbReference type="EMBL" id="LN891153">
    <property type="protein sequence ID" value="CUS08023.1"/>
    <property type="molecule type" value="Genomic_DNA"/>
</dbReference>
<dbReference type="Gene3D" id="3.40.630.30">
    <property type="match status" value="1"/>
</dbReference>
<name>A0A292PNG0_9PEZI</name>
<dbReference type="InterPro" id="IPR016181">
    <property type="entry name" value="Acyl_CoA_acyltransferase"/>
</dbReference>
<evidence type="ECO:0000313" key="2">
    <source>
        <dbReference type="Proteomes" id="UP001412239"/>
    </source>
</evidence>